<dbReference type="InterPro" id="IPR023346">
    <property type="entry name" value="Lysozyme-like_dom_sf"/>
</dbReference>
<dbReference type="Gene3D" id="2.30.30.40">
    <property type="entry name" value="SH3 Domains"/>
    <property type="match status" value="2"/>
</dbReference>
<dbReference type="Gene3D" id="1.10.530.10">
    <property type="match status" value="1"/>
</dbReference>
<dbReference type="PANTHER" id="PTHR34408:SF1">
    <property type="entry name" value="GLYCOSYL HYDROLASE FAMILY 19 DOMAIN-CONTAINING PROTEIN HI_1415"/>
    <property type="match status" value="1"/>
</dbReference>
<dbReference type="EMBL" id="CADCWJ010000771">
    <property type="protein sequence ID" value="CAA9582343.1"/>
    <property type="molecule type" value="Genomic_DNA"/>
</dbReference>
<dbReference type="InterPro" id="IPR052354">
    <property type="entry name" value="Cell_Wall_Dynamics_Protein"/>
</dbReference>
<reference evidence="4" key="1">
    <citation type="submission" date="2020-02" db="EMBL/GenBank/DDBJ databases">
        <authorList>
            <person name="Meier V. D."/>
        </authorList>
    </citation>
    <scope>NUCLEOTIDE SEQUENCE</scope>
    <source>
        <strain evidence="4">AVDCRST_MAG87</strain>
    </source>
</reference>
<feature type="domain" description="Transglycosylase SLT" evidence="2">
    <location>
        <begin position="208"/>
        <end position="276"/>
    </location>
</feature>
<dbReference type="InterPro" id="IPR003646">
    <property type="entry name" value="SH3-like_bac-type"/>
</dbReference>
<evidence type="ECO:0000313" key="4">
    <source>
        <dbReference type="EMBL" id="CAA9582343.1"/>
    </source>
</evidence>
<dbReference type="Pfam" id="PF01464">
    <property type="entry name" value="SLT"/>
    <property type="match status" value="1"/>
</dbReference>
<accession>A0A6J4VL63</accession>
<proteinExistence type="predicted"/>
<name>A0A6J4VL63_9BACT</name>
<keyword evidence="1" id="KW-0732">Signal</keyword>
<sequence length="289" mass="29336">MSPLPFRVTGAGPGLFRAVSIVTLIMLLFGSLIAMSPAAHAASTWTTDNLNLRAAPALNAPILDVMVAGESVETTGEPVNGFYPVVFEGVAGFAYGDYLTIGGTGSGLVTGGGPVGEVNVVDGPVNFRSGPSTDDAVISVIPDGGLVAMTGDRANGFSSIVYADRSGWAHTASILGGSDTVSAPVEAPAPSPAAPRNGAGSGDIVSIIYAAADAYGQSRADMLRVATCESNLVPTAVNPSSNASGLFQFMPSTFASTPYAGQNIFDPVASANAAGWMWANGRRGEWECQ</sequence>
<organism evidence="4">
    <name type="scientific">uncultured Thermomicrobiales bacterium</name>
    <dbReference type="NCBI Taxonomy" id="1645740"/>
    <lineage>
        <taxon>Bacteria</taxon>
        <taxon>Pseudomonadati</taxon>
        <taxon>Thermomicrobiota</taxon>
        <taxon>Thermomicrobia</taxon>
        <taxon>Thermomicrobiales</taxon>
        <taxon>environmental samples</taxon>
    </lineage>
</organism>
<dbReference type="PANTHER" id="PTHR34408">
    <property type="entry name" value="FAMILY PROTEIN, PUTATIVE-RELATED"/>
    <property type="match status" value="1"/>
</dbReference>
<dbReference type="AlphaFoldDB" id="A0A6J4VL63"/>
<evidence type="ECO:0000256" key="1">
    <source>
        <dbReference type="SAM" id="SignalP"/>
    </source>
</evidence>
<gene>
    <name evidence="4" type="ORF">AVDCRST_MAG87-3516</name>
</gene>
<dbReference type="Pfam" id="PF08239">
    <property type="entry name" value="SH3_3"/>
    <property type="match status" value="1"/>
</dbReference>
<feature type="domain" description="SH3b" evidence="3">
    <location>
        <begin position="48"/>
        <end position="99"/>
    </location>
</feature>
<evidence type="ECO:0000259" key="2">
    <source>
        <dbReference type="Pfam" id="PF01464"/>
    </source>
</evidence>
<dbReference type="InterPro" id="IPR008258">
    <property type="entry name" value="Transglycosylase_SLT_dom_1"/>
</dbReference>
<feature type="signal peptide" evidence="1">
    <location>
        <begin position="1"/>
        <end position="41"/>
    </location>
</feature>
<protein>
    <recommendedName>
        <fullName evidence="5">Transglycosylase SLT domain-containing protein</fullName>
    </recommendedName>
</protein>
<evidence type="ECO:0000259" key="3">
    <source>
        <dbReference type="Pfam" id="PF08239"/>
    </source>
</evidence>
<dbReference type="SUPFAM" id="SSF53955">
    <property type="entry name" value="Lysozyme-like"/>
    <property type="match status" value="1"/>
</dbReference>
<feature type="chain" id="PRO_5026769363" description="Transglycosylase SLT domain-containing protein" evidence="1">
    <location>
        <begin position="42"/>
        <end position="289"/>
    </location>
</feature>
<evidence type="ECO:0008006" key="5">
    <source>
        <dbReference type="Google" id="ProtNLM"/>
    </source>
</evidence>